<dbReference type="Gene3D" id="3.40.190.10">
    <property type="entry name" value="Periplasmic binding protein-like II"/>
    <property type="match status" value="2"/>
</dbReference>
<dbReference type="PANTHER" id="PTHR30006">
    <property type="entry name" value="THIAMINE-BINDING PERIPLASMIC PROTEIN-RELATED"/>
    <property type="match status" value="1"/>
</dbReference>
<dbReference type="EMBL" id="JAPJZH010000016">
    <property type="protein sequence ID" value="MDA4847831.1"/>
    <property type="molecule type" value="Genomic_DNA"/>
</dbReference>
<evidence type="ECO:0000313" key="7">
    <source>
        <dbReference type="EMBL" id="MDA4847831.1"/>
    </source>
</evidence>
<dbReference type="Proteomes" id="UP001148313">
    <property type="component" value="Unassembled WGS sequence"/>
</dbReference>
<dbReference type="Pfam" id="PF13416">
    <property type="entry name" value="SBP_bac_8"/>
    <property type="match status" value="1"/>
</dbReference>
<comment type="caution">
    <text evidence="7">The sequence shown here is derived from an EMBL/GenBank/DDBJ whole genome shotgun (WGS) entry which is preliminary data.</text>
</comment>
<evidence type="ECO:0000256" key="2">
    <source>
        <dbReference type="ARBA" id="ARBA00008520"/>
    </source>
</evidence>
<comment type="subcellular location">
    <subcellularLocation>
        <location evidence="1">Periplasm</location>
    </subcellularLocation>
</comment>
<accession>A0ABT4VSZ6</accession>
<feature type="signal peptide" evidence="6">
    <location>
        <begin position="1"/>
        <end position="26"/>
    </location>
</feature>
<keyword evidence="5" id="KW-0574">Periplasm</keyword>
<comment type="similarity">
    <text evidence="2">Belongs to the bacterial solute-binding protein 1 family.</text>
</comment>
<dbReference type="InterPro" id="IPR006059">
    <property type="entry name" value="SBP"/>
</dbReference>
<keyword evidence="3" id="KW-0813">Transport</keyword>
<dbReference type="RefSeq" id="WP_271091673.1">
    <property type="nucleotide sequence ID" value="NZ_JAPJZH010000016.1"/>
</dbReference>
<evidence type="ECO:0000256" key="6">
    <source>
        <dbReference type="SAM" id="SignalP"/>
    </source>
</evidence>
<dbReference type="PANTHER" id="PTHR30006:SF3">
    <property type="entry name" value="THIAMINE-BINDING PERIPLASMIC PROTEIN"/>
    <property type="match status" value="1"/>
</dbReference>
<organism evidence="7 8">
    <name type="scientific">Hoeflea poritis</name>
    <dbReference type="NCBI Taxonomy" id="2993659"/>
    <lineage>
        <taxon>Bacteria</taxon>
        <taxon>Pseudomonadati</taxon>
        <taxon>Pseudomonadota</taxon>
        <taxon>Alphaproteobacteria</taxon>
        <taxon>Hyphomicrobiales</taxon>
        <taxon>Rhizobiaceae</taxon>
        <taxon>Hoeflea</taxon>
    </lineage>
</organism>
<evidence type="ECO:0000256" key="3">
    <source>
        <dbReference type="ARBA" id="ARBA00022448"/>
    </source>
</evidence>
<gene>
    <name evidence="7" type="ORF">OOZ53_20900</name>
</gene>
<evidence type="ECO:0000256" key="5">
    <source>
        <dbReference type="ARBA" id="ARBA00022764"/>
    </source>
</evidence>
<evidence type="ECO:0000256" key="4">
    <source>
        <dbReference type="ARBA" id="ARBA00022729"/>
    </source>
</evidence>
<evidence type="ECO:0000256" key="1">
    <source>
        <dbReference type="ARBA" id="ARBA00004418"/>
    </source>
</evidence>
<keyword evidence="8" id="KW-1185">Reference proteome</keyword>
<name>A0ABT4VSZ6_9HYPH</name>
<keyword evidence="4 6" id="KW-0732">Signal</keyword>
<feature type="chain" id="PRO_5045564145" evidence="6">
    <location>
        <begin position="27"/>
        <end position="361"/>
    </location>
</feature>
<dbReference type="CDD" id="cd13589">
    <property type="entry name" value="PBP2_polyamine_RpCGA009"/>
    <property type="match status" value="1"/>
</dbReference>
<sequence length="361" mass="40061">MIWIGKHQLVGISAAAFSLALGTAFAPTDVRAEDDVLVMAATGGSYQNLMKEHIFDPFTEETGIKVVFVSGSIGERWAKIEAMTNAGNFEWDLMESGAGDIFNPARTKFLENLGENCAKVPKAYTDGLPTTCAEYGVLVGVGSTQLTVNTDAFGASYPTTWKDFWDVETYPGPRALQNFGSPWRVLVGALTADGVSKEDLFPLDLDRAFAKLDEIKPQIQLWWNSGDQIQRAFREEEVTFGMIWGTRLAFLKQEGVPLKPLWDGATLNEAHWVVFKDGPHKDVALKFLNWLYDNPQAQYNFTVAGSISPATKSAVEFFKPEEQVDQPGHPDNVGGILPVDYKYLADNHEAILERWNTWLAN</sequence>
<reference evidence="7" key="1">
    <citation type="submission" date="2022-11" db="EMBL/GenBank/DDBJ databases">
        <title>Hoeflea poritis sp. nov., isolated from scleractinian coral Porites lutea.</title>
        <authorList>
            <person name="Zhang G."/>
            <person name="Wei Q."/>
            <person name="Cai L."/>
        </authorList>
    </citation>
    <scope>NUCLEOTIDE SEQUENCE</scope>
    <source>
        <strain evidence="7">E7-10</strain>
    </source>
</reference>
<protein>
    <submittedName>
        <fullName evidence="7">ABC transporter substrate-binding protein</fullName>
    </submittedName>
</protein>
<evidence type="ECO:0000313" key="8">
    <source>
        <dbReference type="Proteomes" id="UP001148313"/>
    </source>
</evidence>
<proteinExistence type="inferred from homology"/>
<dbReference type="SUPFAM" id="SSF53850">
    <property type="entry name" value="Periplasmic binding protein-like II"/>
    <property type="match status" value="1"/>
</dbReference>